<proteinExistence type="predicted"/>
<name>X0UFM9_9ZZZZ</name>
<gene>
    <name evidence="1" type="ORF">S01H1_19985</name>
</gene>
<sequence>QGDKVVKRYLDARKGDADRAGFGKGNQFRLNLFHSNVQTMMDMLYSNLPKIEASRTHADSSDDVARVAANMIERLINTDIADHPKDYDSVLRSCLQDRLLPGLGVARVRYDYREEQVEVPAQMDQMGQVIAAAYMQTRITDEKAPVDYYHWQDVRWGWARMFSEVPWIGFRSYLSKDEVVDRFGKQFKDEVEYKKQRVDDAKDGETDPISDSPWQKAEIWEIWDENLKQVVWWSPGCSKLLDRKKDPLQLTNFYPCPEFLIANQTTSLYRPVSDYHLSQDLYNEVDVLQTRIA</sequence>
<reference evidence="1" key="1">
    <citation type="journal article" date="2014" name="Front. Microbiol.">
        <title>High frequency of phylogenetically diverse reductive dehalogenase-homologous genes in deep subseafloor sedimentary metagenomes.</title>
        <authorList>
            <person name="Kawai M."/>
            <person name="Futagami T."/>
            <person name="Toyoda A."/>
            <person name="Takaki Y."/>
            <person name="Nishi S."/>
            <person name="Hori S."/>
            <person name="Arai W."/>
            <person name="Tsubouchi T."/>
            <person name="Morono Y."/>
            <person name="Uchiyama I."/>
            <person name="Ito T."/>
            <person name="Fujiyama A."/>
            <person name="Inagaki F."/>
            <person name="Takami H."/>
        </authorList>
    </citation>
    <scope>NUCLEOTIDE SEQUENCE</scope>
    <source>
        <strain evidence="1">Expedition CK06-06</strain>
    </source>
</reference>
<comment type="caution">
    <text evidence="1">The sequence shown here is derived from an EMBL/GenBank/DDBJ whole genome shotgun (WGS) entry which is preliminary data.</text>
</comment>
<protein>
    <submittedName>
        <fullName evidence="1">Uncharacterized protein</fullName>
    </submittedName>
</protein>
<feature type="non-terminal residue" evidence="1">
    <location>
        <position position="293"/>
    </location>
</feature>
<feature type="non-terminal residue" evidence="1">
    <location>
        <position position="1"/>
    </location>
</feature>
<evidence type="ECO:0000313" key="1">
    <source>
        <dbReference type="EMBL" id="GAF98111.1"/>
    </source>
</evidence>
<dbReference type="AlphaFoldDB" id="X0UFM9"/>
<accession>X0UFM9</accession>
<organism evidence="1">
    <name type="scientific">marine sediment metagenome</name>
    <dbReference type="NCBI Taxonomy" id="412755"/>
    <lineage>
        <taxon>unclassified sequences</taxon>
        <taxon>metagenomes</taxon>
        <taxon>ecological metagenomes</taxon>
    </lineage>
</organism>
<dbReference type="EMBL" id="BARS01010873">
    <property type="protein sequence ID" value="GAF98111.1"/>
    <property type="molecule type" value="Genomic_DNA"/>
</dbReference>